<feature type="region of interest" description="Disordered" evidence="12">
    <location>
        <begin position="313"/>
        <end position="557"/>
    </location>
</feature>
<feature type="compositionally biased region" description="Basic and acidic residues" evidence="12">
    <location>
        <begin position="651"/>
        <end position="665"/>
    </location>
</feature>
<evidence type="ECO:0000256" key="10">
    <source>
        <dbReference type="ARBA" id="ARBA00022990"/>
    </source>
</evidence>
<evidence type="ECO:0000313" key="13">
    <source>
        <dbReference type="EMBL" id="NXI41980.1"/>
    </source>
</evidence>
<feature type="compositionally biased region" description="Low complexity" evidence="12">
    <location>
        <begin position="533"/>
        <end position="554"/>
    </location>
</feature>
<evidence type="ECO:0000256" key="9">
    <source>
        <dbReference type="ARBA" id="ARBA00022843"/>
    </source>
</evidence>
<keyword evidence="4" id="KW-1017">Isopeptide bond</keyword>
<accession>A0A7K9T1I1</accession>
<evidence type="ECO:0000256" key="8">
    <source>
        <dbReference type="ARBA" id="ARBA00022737"/>
    </source>
</evidence>
<reference evidence="13 14" key="1">
    <citation type="submission" date="2019-09" db="EMBL/GenBank/DDBJ databases">
        <title>Bird 10,000 Genomes (B10K) Project - Family phase.</title>
        <authorList>
            <person name="Zhang G."/>
        </authorList>
    </citation>
    <scope>NUCLEOTIDE SEQUENCE [LARGE SCALE GENOMIC DNA]</scope>
    <source>
        <strain evidence="13">B10K-DU-001-62</strain>
        <tissue evidence="13">Muscle</tissue>
    </source>
</reference>
<organism evidence="13 14">
    <name type="scientific">Galbula dea</name>
    <dbReference type="NCBI Taxonomy" id="1109041"/>
    <lineage>
        <taxon>Eukaryota</taxon>
        <taxon>Metazoa</taxon>
        <taxon>Chordata</taxon>
        <taxon>Craniata</taxon>
        <taxon>Vertebrata</taxon>
        <taxon>Euteleostomi</taxon>
        <taxon>Archelosauria</taxon>
        <taxon>Archosauria</taxon>
        <taxon>Dinosauria</taxon>
        <taxon>Saurischia</taxon>
        <taxon>Theropoda</taxon>
        <taxon>Coelurosauria</taxon>
        <taxon>Aves</taxon>
        <taxon>Neognathae</taxon>
        <taxon>Neoaves</taxon>
        <taxon>Telluraves</taxon>
        <taxon>Coraciimorphae</taxon>
        <taxon>Piciformes</taxon>
        <taxon>Galbulidae</taxon>
        <taxon>Galbula</taxon>
    </lineage>
</organism>
<feature type="non-terminal residue" evidence="13">
    <location>
        <position position="732"/>
    </location>
</feature>
<evidence type="ECO:0000256" key="3">
    <source>
        <dbReference type="ARBA" id="ARBA00017619"/>
    </source>
</evidence>
<dbReference type="Pfam" id="PF00748">
    <property type="entry name" value="Calpain_inhib"/>
    <property type="match status" value="3"/>
</dbReference>
<evidence type="ECO:0000256" key="6">
    <source>
        <dbReference type="ARBA" id="ARBA00022690"/>
    </source>
</evidence>
<feature type="region of interest" description="Disordered" evidence="12">
    <location>
        <begin position="1"/>
        <end position="178"/>
    </location>
</feature>
<proteinExistence type="inferred from homology"/>
<feature type="region of interest" description="Disordered" evidence="12">
    <location>
        <begin position="255"/>
        <end position="300"/>
    </location>
</feature>
<keyword evidence="10" id="KW-0007">Acetylation</keyword>
<dbReference type="OrthoDB" id="8926414at2759"/>
<feature type="compositionally biased region" description="Basic and acidic residues" evidence="12">
    <location>
        <begin position="456"/>
        <end position="473"/>
    </location>
</feature>
<feature type="compositionally biased region" description="Basic and acidic residues" evidence="12">
    <location>
        <begin position="95"/>
        <end position="104"/>
    </location>
</feature>
<dbReference type="InterPro" id="IPR026998">
    <property type="entry name" value="Calpastatin"/>
</dbReference>
<keyword evidence="7" id="KW-0789">Thiol protease inhibitor</keyword>
<evidence type="ECO:0000256" key="4">
    <source>
        <dbReference type="ARBA" id="ARBA00022499"/>
    </source>
</evidence>
<protein>
    <recommendedName>
        <fullName evidence="3">Calpastatin</fullName>
    </recommendedName>
    <alternativeName>
        <fullName evidence="11">Calpain inhibitor</fullName>
    </alternativeName>
</protein>
<evidence type="ECO:0000256" key="5">
    <source>
        <dbReference type="ARBA" id="ARBA00022553"/>
    </source>
</evidence>
<feature type="compositionally biased region" description="Basic and acidic residues" evidence="12">
    <location>
        <begin position="704"/>
        <end position="716"/>
    </location>
</feature>
<dbReference type="AlphaFoldDB" id="A0A7K9T1I1"/>
<evidence type="ECO:0000256" key="1">
    <source>
        <dbReference type="ARBA" id="ARBA00002637"/>
    </source>
</evidence>
<keyword evidence="14" id="KW-1185">Reference proteome</keyword>
<feature type="compositionally biased region" description="Low complexity" evidence="12">
    <location>
        <begin position="148"/>
        <end position="169"/>
    </location>
</feature>
<name>A0A7K9T1I1_9PICI</name>
<dbReference type="InterPro" id="IPR001259">
    <property type="entry name" value="Prot_inh_calpain"/>
</dbReference>
<dbReference type="PANTHER" id="PTHR10077:SF0">
    <property type="entry name" value="CALPASTATIN"/>
    <property type="match status" value="1"/>
</dbReference>
<gene>
    <name evidence="13" type="primary">Cast</name>
    <name evidence="13" type="ORF">GALDEA_R02710</name>
</gene>
<feature type="compositionally biased region" description="Basic and acidic residues" evidence="12">
    <location>
        <begin position="496"/>
        <end position="523"/>
    </location>
</feature>
<feature type="compositionally biased region" description="Basic and acidic residues" evidence="12">
    <location>
        <begin position="595"/>
        <end position="638"/>
    </location>
</feature>
<comment type="similarity">
    <text evidence="2">Belongs to the protease inhibitor I27 (calpastatin) family.</text>
</comment>
<feature type="compositionally biased region" description="Basic residues" evidence="12">
    <location>
        <begin position="474"/>
        <end position="483"/>
    </location>
</feature>
<comment type="function">
    <text evidence="1">Specific inhibition of calpain (calcium-dependent cysteine protease). Plays a key role in postmortem tenderization of meat and have been proposed to be involved in muscle protein degradation in living tissue.</text>
</comment>
<feature type="compositionally biased region" description="Basic and acidic residues" evidence="12">
    <location>
        <begin position="329"/>
        <end position="377"/>
    </location>
</feature>
<dbReference type="GO" id="GO:0005737">
    <property type="term" value="C:cytoplasm"/>
    <property type="evidence" value="ECO:0007669"/>
    <property type="project" value="TreeGrafter"/>
</dbReference>
<dbReference type="Proteomes" id="UP000566440">
    <property type="component" value="Unassembled WGS sequence"/>
</dbReference>
<sequence>LQHGDKQASGASSKLGEKNTEVTEKKPASADVIQPPKTQSRGAPAAAKKQSPAVVAPSPQIKKPSETKPTPTTRMDPGKLNAESTQPTDSQNNKVPEERQKEASDGNSQASPSVSTASEANNTGEATPPPADEAPQVASTGGAKVQPEETPTTSAADTAPASALAAADEPNAELDMNMSALETLIDMLSGPEEGDTAGSLYTAPEVMDEICSRYLEELGKREGSLPPEYVRLLKKPMTDAQLVEALSSDFACASASAGGNTTLTENPPEEGEVMRAEAASEVKTSAPPEEQKTKSEEVIPESAVLALLDTVNGLESDLEEDPTPFVEVTEAKAEEKKVQKAGEHDDTIPPDYRLKPELDKDGKPILPKPEEKPKTWSESDLVDEFSKDFCPAEPGAQPEPLKPSSTSEKPSDPVPAKAAEEAAVPRATACSVQSGAPPAVSSVGPVADETVSSSLGEREPDPKENKPLVDKVKKQPGLKRKPKNLAEEEETIPPEYRLRGAKGEERKPLQPKPEVKSQPKSEDDILDLEYLAEEFSSSPSPAAPKEAKEGAVPAGSSQVISAVADSSVHLAAPPAPALGGKMMDEAVDLLSDLLGQREPDPDENKPLVDEVKEKAESEHRDKLGERDDTIPPEYKKLLESGQQGQPVKPAAEGDVKMKGEKHPADDSEAIAALSDDFGACQAVPATPKRPKDTKGTEASATKPTPKEKGKAKDQKKARGQSSGSKSEKEKTS</sequence>
<feature type="compositionally biased region" description="Polar residues" evidence="12">
    <location>
        <begin position="82"/>
        <end position="94"/>
    </location>
</feature>
<feature type="region of interest" description="Disordered" evidence="12">
    <location>
        <begin position="593"/>
        <end position="732"/>
    </location>
</feature>
<feature type="non-terminal residue" evidence="13">
    <location>
        <position position="1"/>
    </location>
</feature>
<feature type="compositionally biased region" description="Basic and acidic residues" evidence="12">
    <location>
        <begin position="15"/>
        <end position="28"/>
    </location>
</feature>
<feature type="compositionally biased region" description="Low complexity" evidence="12">
    <location>
        <begin position="414"/>
        <end position="429"/>
    </location>
</feature>
<keyword evidence="6" id="KW-0646">Protease inhibitor</keyword>
<evidence type="ECO:0000313" key="14">
    <source>
        <dbReference type="Proteomes" id="UP000566440"/>
    </source>
</evidence>
<keyword evidence="9" id="KW-0832">Ubl conjugation</keyword>
<evidence type="ECO:0000256" key="12">
    <source>
        <dbReference type="SAM" id="MobiDB-lite"/>
    </source>
</evidence>
<dbReference type="PANTHER" id="PTHR10077">
    <property type="entry name" value="CALPASTATIN"/>
    <property type="match status" value="1"/>
</dbReference>
<dbReference type="EMBL" id="VWZX01005948">
    <property type="protein sequence ID" value="NXI41980.1"/>
    <property type="molecule type" value="Genomic_DNA"/>
</dbReference>
<evidence type="ECO:0000256" key="7">
    <source>
        <dbReference type="ARBA" id="ARBA00022704"/>
    </source>
</evidence>
<keyword evidence="8" id="KW-0677">Repeat</keyword>
<keyword evidence="5" id="KW-0597">Phosphoprotein</keyword>
<evidence type="ECO:0000256" key="11">
    <source>
        <dbReference type="ARBA" id="ARBA00033013"/>
    </source>
</evidence>
<feature type="compositionally biased region" description="Polar residues" evidence="12">
    <location>
        <begin position="105"/>
        <end position="125"/>
    </location>
</feature>
<comment type="caution">
    <text evidence="13">The sequence shown here is derived from an EMBL/GenBank/DDBJ whole genome shotgun (WGS) entry which is preliminary data.</text>
</comment>
<dbReference type="GO" id="GO:0010859">
    <property type="term" value="F:calcium-dependent cysteine-type endopeptidase inhibitor activity"/>
    <property type="evidence" value="ECO:0007669"/>
    <property type="project" value="TreeGrafter"/>
</dbReference>
<evidence type="ECO:0000256" key="2">
    <source>
        <dbReference type="ARBA" id="ARBA00009487"/>
    </source>
</evidence>